<feature type="domain" description="DUF1737" evidence="1">
    <location>
        <begin position="2"/>
        <end position="28"/>
    </location>
</feature>
<sequence>MLDLGYELHGPPSLTFDGPRVIVGQALVRPRP</sequence>
<gene>
    <name evidence="2" type="ORF">ACFQ07_24245</name>
</gene>
<protein>
    <submittedName>
        <fullName evidence="2">DUF1737 domain-containing protein</fullName>
    </submittedName>
</protein>
<dbReference type="Pfam" id="PF08410">
    <property type="entry name" value="DUF1737"/>
    <property type="match status" value="1"/>
</dbReference>
<dbReference type="InterPro" id="IPR013619">
    <property type="entry name" value="DUF1737"/>
</dbReference>
<reference evidence="3" key="1">
    <citation type="journal article" date="2019" name="Int. J. Syst. Evol. Microbiol.">
        <title>The Global Catalogue of Microorganisms (GCM) 10K type strain sequencing project: providing services to taxonomists for standard genome sequencing and annotation.</title>
        <authorList>
            <consortium name="The Broad Institute Genomics Platform"/>
            <consortium name="The Broad Institute Genome Sequencing Center for Infectious Disease"/>
            <person name="Wu L."/>
            <person name="Ma J."/>
        </authorList>
    </citation>
    <scope>NUCLEOTIDE SEQUENCE [LARGE SCALE GENOMIC DNA]</scope>
    <source>
        <strain evidence="3">JCM 31696</strain>
    </source>
</reference>
<proteinExistence type="predicted"/>
<evidence type="ECO:0000313" key="3">
    <source>
        <dbReference type="Proteomes" id="UP001597083"/>
    </source>
</evidence>
<accession>A0ABW3CLI2</accession>
<dbReference type="Proteomes" id="UP001597083">
    <property type="component" value="Unassembled WGS sequence"/>
</dbReference>
<name>A0ABW3CLI2_9ACTN</name>
<keyword evidence="3" id="KW-1185">Reference proteome</keyword>
<comment type="caution">
    <text evidence="2">The sequence shown here is derived from an EMBL/GenBank/DDBJ whole genome shotgun (WGS) entry which is preliminary data.</text>
</comment>
<dbReference type="EMBL" id="JBHTIR010003541">
    <property type="protein sequence ID" value="MFD0855374.1"/>
    <property type="molecule type" value="Genomic_DNA"/>
</dbReference>
<evidence type="ECO:0000259" key="1">
    <source>
        <dbReference type="Pfam" id="PF08410"/>
    </source>
</evidence>
<organism evidence="2 3">
    <name type="scientific">Actinomadura adrarensis</name>
    <dbReference type="NCBI Taxonomy" id="1819600"/>
    <lineage>
        <taxon>Bacteria</taxon>
        <taxon>Bacillati</taxon>
        <taxon>Actinomycetota</taxon>
        <taxon>Actinomycetes</taxon>
        <taxon>Streptosporangiales</taxon>
        <taxon>Thermomonosporaceae</taxon>
        <taxon>Actinomadura</taxon>
    </lineage>
</organism>
<evidence type="ECO:0000313" key="2">
    <source>
        <dbReference type="EMBL" id="MFD0855374.1"/>
    </source>
</evidence>